<dbReference type="Proteomes" id="UP000737018">
    <property type="component" value="Unassembled WGS sequence"/>
</dbReference>
<feature type="active site" evidence="7">
    <location>
        <position position="300"/>
    </location>
</feature>
<evidence type="ECO:0000256" key="9">
    <source>
        <dbReference type="SAM" id="Phobius"/>
    </source>
</evidence>
<reference evidence="10" key="1">
    <citation type="submission" date="2020-03" db="EMBL/GenBank/DDBJ databases">
        <title>Castanea mollissima Vanexum genome sequencing.</title>
        <authorList>
            <person name="Staton M."/>
        </authorList>
    </citation>
    <scope>NUCLEOTIDE SEQUENCE</scope>
    <source>
        <tissue evidence="10">Leaf</tissue>
    </source>
</reference>
<keyword evidence="9" id="KW-0472">Membrane</keyword>
<feature type="binding site" evidence="8">
    <location>
        <position position="303"/>
    </location>
    <ligand>
        <name>Zn(2+)</name>
        <dbReference type="ChEBI" id="CHEBI:29105"/>
        <note>catalytic</note>
    </ligand>
</feature>
<dbReference type="GO" id="GO:0005737">
    <property type="term" value="C:cytoplasm"/>
    <property type="evidence" value="ECO:0007669"/>
    <property type="project" value="TreeGrafter"/>
</dbReference>
<dbReference type="GO" id="GO:0046872">
    <property type="term" value="F:metal ion binding"/>
    <property type="evidence" value="ECO:0007669"/>
    <property type="project" value="UniProtKB-KW"/>
</dbReference>
<dbReference type="OrthoDB" id="527990at2759"/>
<evidence type="ECO:0008006" key="12">
    <source>
        <dbReference type="Google" id="ProtNLM"/>
    </source>
</evidence>
<evidence type="ECO:0000256" key="7">
    <source>
        <dbReference type="PIRSR" id="PIRSR601577-1"/>
    </source>
</evidence>
<evidence type="ECO:0000256" key="5">
    <source>
        <dbReference type="ARBA" id="ARBA00022833"/>
    </source>
</evidence>
<dbReference type="GO" id="GO:0007155">
    <property type="term" value="P:cell adhesion"/>
    <property type="evidence" value="ECO:0007669"/>
    <property type="project" value="InterPro"/>
</dbReference>
<accession>A0A8J4QZK4</accession>
<evidence type="ECO:0000256" key="6">
    <source>
        <dbReference type="ARBA" id="ARBA00023049"/>
    </source>
</evidence>
<evidence type="ECO:0000256" key="1">
    <source>
        <dbReference type="ARBA" id="ARBA00005860"/>
    </source>
</evidence>
<dbReference type="PANTHER" id="PTHR10942:SF0">
    <property type="entry name" value="LEISHMANOLYSIN-LIKE PEPTIDASE"/>
    <property type="match status" value="1"/>
</dbReference>
<protein>
    <recommendedName>
        <fullName evidence="12">Leishmanolysin-like peptidase</fullName>
    </recommendedName>
</protein>
<keyword evidence="9" id="KW-0812">Transmembrane</keyword>
<dbReference type="GO" id="GO:0004222">
    <property type="term" value="F:metalloendopeptidase activity"/>
    <property type="evidence" value="ECO:0007669"/>
    <property type="project" value="InterPro"/>
</dbReference>
<keyword evidence="6 8" id="KW-0482">Metalloprotease</keyword>
<dbReference type="FunFam" id="3.10.170.20:FF:000001">
    <property type="entry name" value="Peptidase M8, leishmanolysin"/>
    <property type="match status" value="1"/>
</dbReference>
<dbReference type="GO" id="GO:0016020">
    <property type="term" value="C:membrane"/>
    <property type="evidence" value="ECO:0007669"/>
    <property type="project" value="InterPro"/>
</dbReference>
<evidence type="ECO:0000256" key="8">
    <source>
        <dbReference type="PIRSR" id="PIRSR601577-2"/>
    </source>
</evidence>
<keyword evidence="3 8" id="KW-0479">Metal-binding</keyword>
<evidence type="ECO:0000256" key="2">
    <source>
        <dbReference type="ARBA" id="ARBA00022670"/>
    </source>
</evidence>
<comment type="cofactor">
    <cofactor evidence="8">
        <name>Zn(2+)</name>
        <dbReference type="ChEBI" id="CHEBI:29105"/>
    </cofactor>
    <text evidence="8">Binds 1 zinc ion per subunit.</text>
</comment>
<proteinExistence type="inferred from homology"/>
<sequence>MEVMIRCGSCTVPRFRFLTKLRFAIVIYEIILILVWLDAASGKILEHQQQWQGRQRENEENIASHSCIHDQIIEQRGLKVYSVTPQVYKESDISKPLHRKGRALLELPKSPVRTKDAKQPIRIYLNYDAVGHSPDRDCRRVGDVVKLGEPPATIHPRSPSCNPHGEPPIFGDCWYNCTLDDISGEDKKHRLRKALGQTADWFRRALSVEPVKGNLRLSGYSACGQDGGVQLPREYVEDGVADADLVLLVTTRPTTGNTLAWAVACERDQWGRAIAGHVNVAPRHLTAEAETLLSATLIHEVMHVLGFDPHAFAHFRDERKRRRSQVTEQIMDEKLGRIVTRVVLPRVVMHSRYHYGAFSENFTGLELEDGGGRGTSGSHWEKRLLMNEIMTGSVDTRSVVSKMTLALLEDSGWYKANYSMADRLDWGRNQGTEFVTSPCNLWKGAYHCNTTQLSGCTYNREAEGYCPIVSYSGDLPQWARYFPQANKGGQSSLADYCTYFVAYSDGSCTDTNSARAPDRMLGEVRGGNSRCMASSLVRTGFVRGTMTQGNGCYQHRCSNNSLEVAVDGTWKVCPDAGGPIQFLGFNGELICPAYHELCSTGPVGFTVTIVVNEPAPAIVMGMANASLMGFVNVKTDTQALTAPLPFAMNNAAFMEGSVIMESVNSVVQTMQHCAPSEPSILQQLEEVVVKPNYHRLFPGGARKLFNFIGSSYCDAAAKRLACWISIQKCDNDGDDRLRVCHSACQSYNLACGASLDCSDQTLFSSEEEGEGQCTGSGEMKLSLVDRMLSIFFMSNNSWKGMSVKNRQL</sequence>
<keyword evidence="5 8" id="KW-0862">Zinc</keyword>
<dbReference type="PRINTS" id="PR00782">
    <property type="entry name" value="LSHMANOLYSIN"/>
</dbReference>
<keyword evidence="9" id="KW-1133">Transmembrane helix</keyword>
<dbReference type="FunFam" id="3.90.132.10:FF:000001">
    <property type="entry name" value="leishmanolysin-like peptidase isoform X2"/>
    <property type="match status" value="1"/>
</dbReference>
<feature type="transmembrane region" description="Helical" evidence="9">
    <location>
        <begin position="21"/>
        <end position="39"/>
    </location>
</feature>
<feature type="binding site" evidence="8">
    <location>
        <position position="299"/>
    </location>
    <ligand>
        <name>Zn(2+)</name>
        <dbReference type="ChEBI" id="CHEBI:29105"/>
        <note>catalytic</note>
    </ligand>
</feature>
<gene>
    <name evidence="10" type="ORF">CMV_012655</name>
</gene>
<evidence type="ECO:0000256" key="4">
    <source>
        <dbReference type="ARBA" id="ARBA00022801"/>
    </source>
</evidence>
<dbReference type="AlphaFoldDB" id="A0A8J4QZK4"/>
<dbReference type="Gene3D" id="2.10.55.10">
    <property type="entry name" value="Leishmanolysin domain 3"/>
    <property type="match status" value="1"/>
</dbReference>
<evidence type="ECO:0000313" key="10">
    <source>
        <dbReference type="EMBL" id="KAF3962901.1"/>
    </source>
</evidence>
<dbReference type="Pfam" id="PF01457">
    <property type="entry name" value="Peptidase_M8"/>
    <property type="match status" value="1"/>
</dbReference>
<evidence type="ECO:0000256" key="3">
    <source>
        <dbReference type="ARBA" id="ARBA00022723"/>
    </source>
</evidence>
<dbReference type="Gene3D" id="3.90.132.10">
    <property type="entry name" value="Leishmanolysin , domain 2"/>
    <property type="match status" value="1"/>
</dbReference>
<dbReference type="PANTHER" id="PTHR10942">
    <property type="entry name" value="LEISHMANOLYSIN-LIKE PEPTIDASE"/>
    <property type="match status" value="1"/>
</dbReference>
<dbReference type="Gene3D" id="3.10.170.20">
    <property type="match status" value="1"/>
</dbReference>
<organism evidence="10 11">
    <name type="scientific">Castanea mollissima</name>
    <name type="common">Chinese chestnut</name>
    <dbReference type="NCBI Taxonomy" id="60419"/>
    <lineage>
        <taxon>Eukaryota</taxon>
        <taxon>Viridiplantae</taxon>
        <taxon>Streptophyta</taxon>
        <taxon>Embryophyta</taxon>
        <taxon>Tracheophyta</taxon>
        <taxon>Spermatophyta</taxon>
        <taxon>Magnoliopsida</taxon>
        <taxon>eudicotyledons</taxon>
        <taxon>Gunneridae</taxon>
        <taxon>Pentapetalae</taxon>
        <taxon>rosids</taxon>
        <taxon>fabids</taxon>
        <taxon>Fagales</taxon>
        <taxon>Fagaceae</taxon>
        <taxon>Castanea</taxon>
    </lineage>
</organism>
<keyword evidence="11" id="KW-1185">Reference proteome</keyword>
<evidence type="ECO:0000313" key="11">
    <source>
        <dbReference type="Proteomes" id="UP000737018"/>
    </source>
</evidence>
<feature type="binding site" evidence="8">
    <location>
        <position position="379"/>
    </location>
    <ligand>
        <name>Zn(2+)</name>
        <dbReference type="ChEBI" id="CHEBI:29105"/>
        <note>catalytic</note>
    </ligand>
</feature>
<dbReference type="InterPro" id="IPR001577">
    <property type="entry name" value="Peptidase_M8"/>
</dbReference>
<comment type="caution">
    <text evidence="10">The sequence shown here is derived from an EMBL/GenBank/DDBJ whole genome shotgun (WGS) entry which is preliminary data.</text>
</comment>
<dbReference type="FunFam" id="2.10.55.10:FF:000002">
    <property type="entry name" value="leishmanolysin-like peptidase isoform X2"/>
    <property type="match status" value="1"/>
</dbReference>
<dbReference type="Gene3D" id="2.30.34.10">
    <property type="entry name" value="Leishmanolysin domain 4"/>
    <property type="match status" value="1"/>
</dbReference>
<keyword evidence="4" id="KW-0378">Hydrolase</keyword>
<dbReference type="GO" id="GO:0006508">
    <property type="term" value="P:proteolysis"/>
    <property type="evidence" value="ECO:0007669"/>
    <property type="project" value="UniProtKB-KW"/>
</dbReference>
<keyword evidence="2" id="KW-0645">Protease</keyword>
<dbReference type="SUPFAM" id="SSF55486">
    <property type="entry name" value="Metalloproteases ('zincins'), catalytic domain"/>
    <property type="match status" value="1"/>
</dbReference>
<comment type="similarity">
    <text evidence="1">Belongs to the peptidase M8 family.</text>
</comment>
<dbReference type="EMBL" id="JRKL02001638">
    <property type="protein sequence ID" value="KAF3962901.1"/>
    <property type="molecule type" value="Genomic_DNA"/>
</dbReference>
<name>A0A8J4QZK4_9ROSI</name>
<dbReference type="FunFam" id="2.30.34.10:FF:000001">
    <property type="entry name" value="leishmanolysin-like isoform X2"/>
    <property type="match status" value="1"/>
</dbReference>